<dbReference type="EMBL" id="CP069362">
    <property type="protein sequence ID" value="WGS65563.1"/>
    <property type="molecule type" value="Genomic_DNA"/>
</dbReference>
<dbReference type="RefSeq" id="WP_281000114.1">
    <property type="nucleotide sequence ID" value="NZ_CP069362.1"/>
</dbReference>
<evidence type="ECO:0000259" key="2">
    <source>
        <dbReference type="Pfam" id="PF00534"/>
    </source>
</evidence>
<dbReference type="CDD" id="cd03801">
    <property type="entry name" value="GT4_PimA-like"/>
    <property type="match status" value="1"/>
</dbReference>
<dbReference type="Proteomes" id="UP001232493">
    <property type="component" value="Chromosome"/>
</dbReference>
<keyword evidence="1" id="KW-0808">Transferase</keyword>
<gene>
    <name evidence="3" type="ORF">JRV97_03130</name>
</gene>
<dbReference type="PANTHER" id="PTHR46401">
    <property type="entry name" value="GLYCOSYLTRANSFERASE WBBK-RELATED"/>
    <property type="match status" value="1"/>
</dbReference>
<protein>
    <submittedName>
        <fullName evidence="3">Glycosyltransferase family 4 protein</fullName>
    </submittedName>
</protein>
<sequence>MKIGLMHFRVGETDGVSLEMKKWKIVLEKQGHEVHFIAGTLGKEEGIKIPLLAYEEPRNLEIRQRAFQSLEDWAKDKLKNEIDKLAEDIYIELKEKMEDFDIVVVNNIFSLAHNLSAAIALNRYFKENNTKVIGHHHDFYWERDFYSNPTSEYVKEILENIMPPREIKHVVINSLAQESLKNFKGVDSTIVPNVFDFEAHLWEKDSYNSKILEKTGIKENDIVFLQATRVVKRKAIELAIDTLSELQKNIKNYVGKEIYTGKKISEDSKIILLMPGLDEEPSYKELLIKHTKDKQVNTIFCNELLEEIRDEEKGTFSLWDFYAISDFITYPSVLEGFGNQFLEGLFAKKPLLVYEYPVYEKDIKKNGFDIVSLGNNATYINNKYEIDNSIIKNAASKILEILFDNERAKNIIEKNFELGKKFYSYQTLDIILKKIFDL</sequence>
<dbReference type="Gene3D" id="3.40.50.2000">
    <property type="entry name" value="Glycogen Phosphorylase B"/>
    <property type="match status" value="2"/>
</dbReference>
<evidence type="ECO:0000256" key="1">
    <source>
        <dbReference type="ARBA" id="ARBA00022679"/>
    </source>
</evidence>
<dbReference type="SUPFAM" id="SSF53756">
    <property type="entry name" value="UDP-Glycosyltransferase/glycogen phosphorylase"/>
    <property type="match status" value="1"/>
</dbReference>
<accession>A0ABY8PSG6</accession>
<feature type="domain" description="Glycosyl transferase family 1" evidence="2">
    <location>
        <begin position="210"/>
        <end position="415"/>
    </location>
</feature>
<dbReference type="PANTHER" id="PTHR46401:SF2">
    <property type="entry name" value="GLYCOSYLTRANSFERASE WBBK-RELATED"/>
    <property type="match status" value="1"/>
</dbReference>
<organism evidence="3 4">
    <name type="scientific">Marinitoga aeolica</name>
    <dbReference type="NCBI Taxonomy" id="2809031"/>
    <lineage>
        <taxon>Bacteria</taxon>
        <taxon>Thermotogati</taxon>
        <taxon>Thermotogota</taxon>
        <taxon>Thermotogae</taxon>
        <taxon>Petrotogales</taxon>
        <taxon>Petrotogaceae</taxon>
        <taxon>Marinitoga</taxon>
    </lineage>
</organism>
<keyword evidence="4" id="KW-1185">Reference proteome</keyword>
<proteinExistence type="predicted"/>
<dbReference type="Pfam" id="PF00534">
    <property type="entry name" value="Glycos_transf_1"/>
    <property type="match status" value="1"/>
</dbReference>
<dbReference type="InterPro" id="IPR001296">
    <property type="entry name" value="Glyco_trans_1"/>
</dbReference>
<reference evidence="3 4" key="1">
    <citation type="submission" date="2021-02" db="EMBL/GenBank/DDBJ databases">
        <title>Characterization of Marinitoga sp. nov. str. BP5-C20A.</title>
        <authorList>
            <person name="Erauso G."/>
            <person name="Postec A."/>
        </authorList>
    </citation>
    <scope>NUCLEOTIDE SEQUENCE [LARGE SCALE GENOMIC DNA]</scope>
    <source>
        <strain evidence="3 4">BP5-C20A</strain>
    </source>
</reference>
<evidence type="ECO:0000313" key="3">
    <source>
        <dbReference type="EMBL" id="WGS65563.1"/>
    </source>
</evidence>
<name>A0ABY8PSG6_9BACT</name>
<evidence type="ECO:0000313" key="4">
    <source>
        <dbReference type="Proteomes" id="UP001232493"/>
    </source>
</evidence>